<dbReference type="GeneID" id="108253736"/>
<sequence>MTLDQLMYIRGVHGVVIDTVEIHEKDFKEKARQINIYDLRPFYESKLFKTNHYTYDKNREKIIQRVPTVAAAE</sequence>
<dbReference type="RefSeq" id="XP_017303759.1">
    <property type="nucleotide sequence ID" value="XM_017448270.2"/>
</dbReference>
<name>A0A1S4ENM0_DIACI</name>
<dbReference type="RefSeq" id="XP_017303758.1">
    <property type="nucleotide sequence ID" value="XM_017448269.2"/>
</dbReference>
<dbReference type="Pfam" id="PF23669">
    <property type="entry name" value="WHD_MCM2"/>
    <property type="match status" value="1"/>
</dbReference>
<dbReference type="PaxDb" id="121845-A0A1S4ENM0"/>
<dbReference type="Proteomes" id="UP000079169">
    <property type="component" value="Unplaced"/>
</dbReference>
<gene>
    <name evidence="3 4" type="primary">LOC108253736</name>
</gene>
<evidence type="ECO:0000313" key="4">
    <source>
        <dbReference type="RefSeq" id="XP_017303759.1"/>
    </source>
</evidence>
<dbReference type="KEGG" id="dci:108253736"/>
<reference evidence="3 4" key="1">
    <citation type="submission" date="2025-04" db="UniProtKB">
        <authorList>
            <consortium name="RefSeq"/>
        </authorList>
    </citation>
    <scope>IDENTIFICATION</scope>
</reference>
<organism evidence="2 4">
    <name type="scientific">Diaphorina citri</name>
    <name type="common">Asian citrus psyllid</name>
    <dbReference type="NCBI Taxonomy" id="121845"/>
    <lineage>
        <taxon>Eukaryota</taxon>
        <taxon>Metazoa</taxon>
        <taxon>Ecdysozoa</taxon>
        <taxon>Arthropoda</taxon>
        <taxon>Hexapoda</taxon>
        <taxon>Insecta</taxon>
        <taxon>Pterygota</taxon>
        <taxon>Neoptera</taxon>
        <taxon>Paraneoptera</taxon>
        <taxon>Hemiptera</taxon>
        <taxon>Sternorrhyncha</taxon>
        <taxon>Psylloidea</taxon>
        <taxon>Psyllidae</taxon>
        <taxon>Diaphorininae</taxon>
        <taxon>Diaphorina</taxon>
    </lineage>
</organism>
<accession>A0A1S4ENM0</accession>
<evidence type="ECO:0000313" key="2">
    <source>
        <dbReference type="Proteomes" id="UP000079169"/>
    </source>
</evidence>
<dbReference type="STRING" id="121845.A0A1S4ENM0"/>
<feature type="domain" description="DNA replication licensing factor MCM2-like winged-helix" evidence="1">
    <location>
        <begin position="1"/>
        <end position="62"/>
    </location>
</feature>
<keyword evidence="2" id="KW-1185">Reference proteome</keyword>
<evidence type="ECO:0000259" key="1">
    <source>
        <dbReference type="Pfam" id="PF23669"/>
    </source>
</evidence>
<dbReference type="InterPro" id="IPR059098">
    <property type="entry name" value="WHD_MCM2"/>
</dbReference>
<dbReference type="AlphaFoldDB" id="A0A1S4ENM0"/>
<protein>
    <submittedName>
        <fullName evidence="3">DNA replication licensing factor Mcm2 isoform X1</fullName>
    </submittedName>
    <submittedName>
        <fullName evidence="4">DNA replication licensing factor Mcm2 isoform X2</fullName>
    </submittedName>
</protein>
<proteinExistence type="predicted"/>
<evidence type="ECO:0000313" key="3">
    <source>
        <dbReference type="RefSeq" id="XP_017303758.1"/>
    </source>
</evidence>